<dbReference type="EMBL" id="JABMCG010000095">
    <property type="protein sequence ID" value="NUU27939.1"/>
    <property type="molecule type" value="Genomic_DNA"/>
</dbReference>
<comment type="caution">
    <text evidence="1">The sequence shown here is derived from an EMBL/GenBank/DDBJ whole genome shotgun (WGS) entry which is preliminary data.</text>
</comment>
<protein>
    <recommendedName>
        <fullName evidence="3">Recombinase</fullName>
    </recommendedName>
</protein>
<dbReference type="RefSeq" id="WP_175325770.1">
    <property type="nucleotide sequence ID" value="NZ_BAAAWP010000001.1"/>
</dbReference>
<name>A0A850DTE7_9MICO</name>
<dbReference type="Proteomes" id="UP000539146">
    <property type="component" value="Unassembled WGS sequence"/>
</dbReference>
<evidence type="ECO:0000313" key="1">
    <source>
        <dbReference type="EMBL" id="NUU27939.1"/>
    </source>
</evidence>
<sequence length="210" mass="23749">MSASSWRDRVIVDGSDRDLWLAARRQVIGAYDAKKLARPASVEKYLASKLAEKSFTGNAYTEEGHRWEPLMLAYAGIPQNSALIHSPDEPGHAATPDGLRVNPDGRLTLAECKARLGRITDGPEREEWRQLAWQFRVLPEADEIEFLWVELVRTPDGEWDLREGLHGIPRRLVVTRDHPKVVEALDLILPIATDLLARLRVALTYERRAA</sequence>
<dbReference type="SUPFAM" id="SSF52980">
    <property type="entry name" value="Restriction endonuclease-like"/>
    <property type="match status" value="1"/>
</dbReference>
<reference evidence="1 2" key="1">
    <citation type="submission" date="2020-05" db="EMBL/GenBank/DDBJ databases">
        <title>Genome Sequencing of Type Strains.</title>
        <authorList>
            <person name="Lemaire J.F."/>
            <person name="Inderbitzin P."/>
            <person name="Gregorio O.A."/>
            <person name="Collins S.B."/>
            <person name="Wespe N."/>
            <person name="Knight-Connoni V."/>
        </authorList>
    </citation>
    <scope>NUCLEOTIDE SEQUENCE [LARGE SCALE GENOMIC DNA]</scope>
    <source>
        <strain evidence="1 2">DSM 20512</strain>
    </source>
</reference>
<gene>
    <name evidence="1" type="ORF">HP467_07415</name>
</gene>
<organism evidence="1 2">
    <name type="scientific">Curtobacterium citreum</name>
    <dbReference type="NCBI Taxonomy" id="2036"/>
    <lineage>
        <taxon>Bacteria</taxon>
        <taxon>Bacillati</taxon>
        <taxon>Actinomycetota</taxon>
        <taxon>Actinomycetes</taxon>
        <taxon>Micrococcales</taxon>
        <taxon>Microbacteriaceae</taxon>
        <taxon>Curtobacterium</taxon>
    </lineage>
</organism>
<evidence type="ECO:0000313" key="2">
    <source>
        <dbReference type="Proteomes" id="UP000539146"/>
    </source>
</evidence>
<dbReference type="Gene3D" id="3.90.320.10">
    <property type="match status" value="1"/>
</dbReference>
<dbReference type="AlphaFoldDB" id="A0A850DTE7"/>
<accession>A0A850DTE7</accession>
<proteinExistence type="predicted"/>
<evidence type="ECO:0008006" key="3">
    <source>
        <dbReference type="Google" id="ProtNLM"/>
    </source>
</evidence>
<dbReference type="InterPro" id="IPR011335">
    <property type="entry name" value="Restrct_endonuc-II-like"/>
</dbReference>
<dbReference type="InterPro" id="IPR011604">
    <property type="entry name" value="PDDEXK-like_dom_sf"/>
</dbReference>